<comment type="similarity">
    <text evidence="1">Belongs to the DpnII type II restriction endonuclease family.</text>
</comment>
<comment type="caution">
    <text evidence="3">The sequence shown here is derived from an EMBL/GenBank/DDBJ whole genome shotgun (WGS) entry which is preliminary data.</text>
</comment>
<dbReference type="AlphaFoldDB" id="A0A7Y0URL2"/>
<feature type="domain" description="Restriction endonuclease type II DpnII-like" evidence="2">
    <location>
        <begin position="4"/>
        <end position="290"/>
    </location>
</feature>
<keyword evidence="1" id="KW-0540">Nuclease</keyword>
<dbReference type="InterPro" id="IPR021191">
    <property type="entry name" value="Restrct_endonuc_II_DpnII"/>
</dbReference>
<comment type="catalytic activity">
    <reaction evidence="1">
        <text>Endonucleolytic cleavage of DNA to give specific double-stranded fragments with terminal 5'-phosphates.</text>
        <dbReference type="EC" id="3.1.21.4"/>
    </reaction>
</comment>
<dbReference type="PIRSF" id="PIRSF016080">
    <property type="entry name" value="Restrict_endonuc_II_DpmII"/>
    <property type="match status" value="1"/>
</dbReference>
<gene>
    <name evidence="3" type="ORF">HHJ77_00565</name>
</gene>
<dbReference type="RefSeq" id="WP_169762053.1">
    <property type="nucleotide sequence ID" value="NZ_JABCUQ010000021.1"/>
</dbReference>
<keyword evidence="1 3" id="KW-0255">Endonuclease</keyword>
<comment type="function">
    <text evidence="1">A P subtype restriction enzyme that recognizes the double-stranded unmethylated sequence 5'-GATC-3'.</text>
</comment>
<name>A0A7Y0URL2_9ACTO</name>
<keyword evidence="1" id="KW-0680">Restriction system</keyword>
<evidence type="ECO:0000256" key="1">
    <source>
        <dbReference type="PIRNR" id="PIRNR016080"/>
    </source>
</evidence>
<keyword evidence="1" id="KW-0378">Hydrolase</keyword>
<evidence type="ECO:0000313" key="4">
    <source>
        <dbReference type="Proteomes" id="UP000575397"/>
    </source>
</evidence>
<accession>A0A7Y0URL2</accession>
<sequence>MRDFEGWLGNFVESIATYGYYVDWDKIFSKVETLKVELHILNSLVGSRNIKREFLDLVARYPEIKHVIPILIAKRDSAVPVLDIEAGYQVFDFNSTSLSDEECAAFMEKSGLFHLISERIVDNLYDFVTGVETGLDSNARKNRGGHLMENLVRDYLLQAGLRCGSAQADQPTPGWFYKEIYASKLESWGLDMRPLTNQGKSGKRFDFAVCTNQTIFGIETNFYSSGGSKLNETARSYKQLAEESRQIPGFEFVWFTDGKGWHSAKRNLLETFEVMEHIYSIADLESGICTKLFDL</sequence>
<dbReference type="EC" id="3.1.21.4" evidence="1"/>
<evidence type="ECO:0000313" key="3">
    <source>
        <dbReference type="EMBL" id="NMX02463.1"/>
    </source>
</evidence>
<dbReference type="EMBL" id="JABCUS010000001">
    <property type="protein sequence ID" value="NMX02463.1"/>
    <property type="molecule type" value="Genomic_DNA"/>
</dbReference>
<dbReference type="InterPro" id="IPR007637">
    <property type="entry name" value="Restrct_endonuc_II_DpnII-like"/>
</dbReference>
<dbReference type="Pfam" id="PF04556">
    <property type="entry name" value="DpnII"/>
    <property type="match status" value="1"/>
</dbReference>
<protein>
    <recommendedName>
        <fullName evidence="1">Type-2 restriction enzyme</fullName>
        <ecNumber evidence="1">3.1.21.4</ecNumber>
    </recommendedName>
</protein>
<dbReference type="Proteomes" id="UP000575397">
    <property type="component" value="Unassembled WGS sequence"/>
</dbReference>
<dbReference type="GO" id="GO:0003677">
    <property type="term" value="F:DNA binding"/>
    <property type="evidence" value="ECO:0007669"/>
    <property type="project" value="UniProtKB-UniRule"/>
</dbReference>
<organism evidence="3 4">
    <name type="scientific">Mobiluncus mulieris</name>
    <dbReference type="NCBI Taxonomy" id="2052"/>
    <lineage>
        <taxon>Bacteria</taxon>
        <taxon>Bacillati</taxon>
        <taxon>Actinomycetota</taxon>
        <taxon>Actinomycetes</taxon>
        <taxon>Actinomycetales</taxon>
        <taxon>Actinomycetaceae</taxon>
        <taxon>Mobiluncus</taxon>
    </lineage>
</organism>
<proteinExistence type="inferred from homology"/>
<reference evidence="3 4" key="1">
    <citation type="submission" date="2020-04" db="EMBL/GenBank/DDBJ databases">
        <title>Antimicrobial susceptibility and clonality of vaginal-derived multi-drug resistant Mobiluncus isolates in China.</title>
        <authorList>
            <person name="Zhang X."/>
        </authorList>
    </citation>
    <scope>NUCLEOTIDE SEQUENCE [LARGE SCALE GENOMIC DNA]</scope>
    <source>
        <strain evidence="3 4">12</strain>
    </source>
</reference>
<evidence type="ECO:0000259" key="2">
    <source>
        <dbReference type="Pfam" id="PF04556"/>
    </source>
</evidence>
<dbReference type="GO" id="GO:0009307">
    <property type="term" value="P:DNA restriction-modification system"/>
    <property type="evidence" value="ECO:0007669"/>
    <property type="project" value="UniProtKB-UniRule"/>
</dbReference>
<dbReference type="GO" id="GO:0009036">
    <property type="term" value="F:type II site-specific deoxyribonuclease activity"/>
    <property type="evidence" value="ECO:0007669"/>
    <property type="project" value="UniProtKB-UniRule"/>
</dbReference>